<evidence type="ECO:0000256" key="2">
    <source>
        <dbReference type="ARBA" id="ARBA00004370"/>
    </source>
</evidence>
<dbReference type="SMART" id="SM00448">
    <property type="entry name" value="REC"/>
    <property type="match status" value="1"/>
</dbReference>
<keyword evidence="8" id="KW-1133">Transmembrane helix</keyword>
<reference evidence="13" key="1">
    <citation type="submission" date="2021-01" db="EMBL/GenBank/DDBJ databases">
        <title>Genome public.</title>
        <authorList>
            <person name="Liu C."/>
            <person name="Sun Q."/>
        </authorList>
    </citation>
    <scope>NUCLEOTIDE SEQUENCE [LARGE SCALE GENOMIC DNA]</scope>
    <source>
        <strain evidence="13">YIM B02556</strain>
    </source>
</reference>
<dbReference type="Pfam" id="PF00672">
    <property type="entry name" value="HAMP"/>
    <property type="match status" value="1"/>
</dbReference>
<dbReference type="GO" id="GO:0016301">
    <property type="term" value="F:kinase activity"/>
    <property type="evidence" value="ECO:0007669"/>
    <property type="project" value="UniProtKB-KW"/>
</dbReference>
<comment type="caution">
    <text evidence="12">The sequence shown here is derived from an EMBL/GenBank/DDBJ whole genome shotgun (WGS) entry which is preliminary data.</text>
</comment>
<dbReference type="Pfam" id="PF02518">
    <property type="entry name" value="HATPase_c"/>
    <property type="match status" value="1"/>
</dbReference>
<dbReference type="Gene3D" id="3.40.50.2300">
    <property type="match status" value="1"/>
</dbReference>
<comment type="catalytic activity">
    <reaction evidence="1">
        <text>ATP + protein L-histidine = ADP + protein N-phospho-L-histidine.</text>
        <dbReference type="EC" id="2.7.13.3"/>
    </reaction>
</comment>
<dbReference type="EMBL" id="JAENHM010000060">
    <property type="protein sequence ID" value="MBK1840276.1"/>
    <property type="molecule type" value="Genomic_DNA"/>
</dbReference>
<dbReference type="Gene3D" id="6.10.340.10">
    <property type="match status" value="1"/>
</dbReference>
<evidence type="ECO:0000256" key="7">
    <source>
        <dbReference type="PROSITE-ProRule" id="PRU00169"/>
    </source>
</evidence>
<feature type="modified residue" description="4-aspartylphosphate" evidence="7">
    <location>
        <position position="589"/>
    </location>
</feature>
<feature type="transmembrane region" description="Helical" evidence="8">
    <location>
        <begin position="157"/>
        <end position="178"/>
    </location>
</feature>
<dbReference type="CDD" id="cd06225">
    <property type="entry name" value="HAMP"/>
    <property type="match status" value="1"/>
</dbReference>
<dbReference type="SMART" id="SM00388">
    <property type="entry name" value="HisKA"/>
    <property type="match status" value="1"/>
</dbReference>
<dbReference type="EC" id="2.7.13.3" evidence="3"/>
<dbReference type="InterPro" id="IPR003594">
    <property type="entry name" value="HATPase_dom"/>
</dbReference>
<protein>
    <recommendedName>
        <fullName evidence="3">histidine kinase</fullName>
        <ecNumber evidence="3">2.7.13.3</ecNumber>
    </recommendedName>
</protein>
<dbReference type="CDD" id="cd00082">
    <property type="entry name" value="HisKA"/>
    <property type="match status" value="1"/>
</dbReference>
<evidence type="ECO:0000256" key="8">
    <source>
        <dbReference type="SAM" id="Phobius"/>
    </source>
</evidence>
<dbReference type="SMART" id="SM00304">
    <property type="entry name" value="HAMP"/>
    <property type="match status" value="1"/>
</dbReference>
<dbReference type="InterPro" id="IPR001789">
    <property type="entry name" value="Sig_transdc_resp-reg_receiver"/>
</dbReference>
<dbReference type="Proteomes" id="UP000652760">
    <property type="component" value="Unassembled WGS sequence"/>
</dbReference>
<keyword evidence="13" id="KW-1185">Reference proteome</keyword>
<evidence type="ECO:0000259" key="10">
    <source>
        <dbReference type="PROSITE" id="PS50110"/>
    </source>
</evidence>
<dbReference type="InterPro" id="IPR005467">
    <property type="entry name" value="His_kinase_dom"/>
</dbReference>
<keyword evidence="8" id="KW-0472">Membrane</keyword>
<evidence type="ECO:0000259" key="9">
    <source>
        <dbReference type="PROSITE" id="PS50109"/>
    </source>
</evidence>
<evidence type="ECO:0000256" key="4">
    <source>
        <dbReference type="ARBA" id="ARBA00022553"/>
    </source>
</evidence>
<feature type="domain" description="Response regulatory" evidence="10">
    <location>
        <begin position="538"/>
        <end position="655"/>
    </location>
</feature>
<sequence length="679" mass="71316">MVLKIFSRNLVARTTASAVLLVSVLVAVPLVVLIQADVRSTRAELAIRAEMATRIVLDDVTNALWDLDPEEAMTALTPLRSIDSFAEAVILGTHGERFITYRKPGAGAGAKGEDDAAATAAAVPLTRQDRNGTARNIGTLLVRLDTAPTDAAIRHHVLVLGGVGAVTLLLVVLGVIWATRGVTLPIAGMTRAMADLAAGDVTVTVPVRHRDDEIGRMAKALDTFRQNAIDLQVAKERAEQAVASKAKFMAAASHDLRQPAQSLLMLTAMLRATAPNPKVADSARKIEQVVMTLKQLLDELLEVSRLDAGGVAANMAVHEVADLFDALDSQYGPVARNKGLSFFVPQYRAPVLTDRVLLLRLLGNLIDNAIRYTPAGQVQVACLESAGTLIVEVRDTGIGIPEDRLDAIWEEFHQIGNPERNRDNGIGLGLSIVRRLATVLDHPVKVRSTPGKGSVFSVTVPLAPVEPALPGVAAAAEAVPSLPSVPPPAPPPGRQPRPAVVPAPVAAPAPSAPVAPPLADRAAVATLADAPAREAEIAILVIDDDQFVLSAISMFLTSAGHRVAGASTVAQGLRAVEDGTVRPDAVIADYHLSATENGLDFIETVWRRLGLRIPAVLISGRLDGAVTARAAEMGVVVAAKPIMPDRLSVLVEQMTAARPAAVPAAVRGDAAAPHKTATD</sequence>
<evidence type="ECO:0000259" key="11">
    <source>
        <dbReference type="PROSITE" id="PS50885"/>
    </source>
</evidence>
<evidence type="ECO:0000256" key="1">
    <source>
        <dbReference type="ARBA" id="ARBA00000085"/>
    </source>
</evidence>
<proteinExistence type="predicted"/>
<accession>A0ABS1FA23</accession>
<dbReference type="CDD" id="cd00156">
    <property type="entry name" value="REC"/>
    <property type="match status" value="1"/>
</dbReference>
<feature type="domain" description="HAMP" evidence="11">
    <location>
        <begin position="180"/>
        <end position="233"/>
    </location>
</feature>
<name>A0ABS1FA23_9PROT</name>
<keyword evidence="6 12" id="KW-0418">Kinase</keyword>
<dbReference type="SUPFAM" id="SSF47384">
    <property type="entry name" value="Homodimeric domain of signal transducing histidine kinase"/>
    <property type="match status" value="1"/>
</dbReference>
<dbReference type="InterPro" id="IPR003660">
    <property type="entry name" value="HAMP_dom"/>
</dbReference>
<keyword evidence="5" id="KW-0808">Transferase</keyword>
<organism evidence="12 13">
    <name type="scientific">Azospirillum endophyticum</name>
    <dbReference type="NCBI Taxonomy" id="2800326"/>
    <lineage>
        <taxon>Bacteria</taxon>
        <taxon>Pseudomonadati</taxon>
        <taxon>Pseudomonadota</taxon>
        <taxon>Alphaproteobacteria</taxon>
        <taxon>Rhodospirillales</taxon>
        <taxon>Azospirillaceae</taxon>
        <taxon>Azospirillum</taxon>
    </lineage>
</organism>
<dbReference type="Gene3D" id="3.30.565.10">
    <property type="entry name" value="Histidine kinase-like ATPase, C-terminal domain"/>
    <property type="match status" value="1"/>
</dbReference>
<dbReference type="InterPro" id="IPR036890">
    <property type="entry name" value="HATPase_C_sf"/>
</dbReference>
<evidence type="ECO:0000256" key="6">
    <source>
        <dbReference type="ARBA" id="ARBA00022777"/>
    </source>
</evidence>
<dbReference type="PANTHER" id="PTHR43047">
    <property type="entry name" value="TWO-COMPONENT HISTIDINE PROTEIN KINASE"/>
    <property type="match status" value="1"/>
</dbReference>
<dbReference type="InterPro" id="IPR036097">
    <property type="entry name" value="HisK_dim/P_sf"/>
</dbReference>
<dbReference type="PROSITE" id="PS50110">
    <property type="entry name" value="RESPONSE_REGULATORY"/>
    <property type="match status" value="1"/>
</dbReference>
<evidence type="ECO:0000313" key="12">
    <source>
        <dbReference type="EMBL" id="MBK1840276.1"/>
    </source>
</evidence>
<dbReference type="InterPro" id="IPR004358">
    <property type="entry name" value="Sig_transdc_His_kin-like_C"/>
</dbReference>
<evidence type="ECO:0000313" key="13">
    <source>
        <dbReference type="Proteomes" id="UP000652760"/>
    </source>
</evidence>
<evidence type="ECO:0000256" key="3">
    <source>
        <dbReference type="ARBA" id="ARBA00012438"/>
    </source>
</evidence>
<dbReference type="PANTHER" id="PTHR43047:SF9">
    <property type="entry name" value="HISTIDINE KINASE"/>
    <property type="match status" value="1"/>
</dbReference>
<dbReference type="Gene3D" id="1.10.287.130">
    <property type="match status" value="1"/>
</dbReference>
<keyword evidence="8" id="KW-0812">Transmembrane</keyword>
<dbReference type="PROSITE" id="PS50885">
    <property type="entry name" value="HAMP"/>
    <property type="match status" value="1"/>
</dbReference>
<dbReference type="SUPFAM" id="SSF55874">
    <property type="entry name" value="ATPase domain of HSP90 chaperone/DNA topoisomerase II/histidine kinase"/>
    <property type="match status" value="1"/>
</dbReference>
<dbReference type="SMART" id="SM00387">
    <property type="entry name" value="HATPase_c"/>
    <property type="match status" value="1"/>
</dbReference>
<dbReference type="Pfam" id="PF00512">
    <property type="entry name" value="HisKA"/>
    <property type="match status" value="1"/>
</dbReference>
<dbReference type="PRINTS" id="PR00344">
    <property type="entry name" value="BCTRLSENSOR"/>
</dbReference>
<feature type="domain" description="Histidine kinase" evidence="9">
    <location>
        <begin position="251"/>
        <end position="464"/>
    </location>
</feature>
<dbReference type="InterPro" id="IPR003661">
    <property type="entry name" value="HisK_dim/P_dom"/>
</dbReference>
<dbReference type="PROSITE" id="PS50109">
    <property type="entry name" value="HIS_KIN"/>
    <property type="match status" value="1"/>
</dbReference>
<dbReference type="SUPFAM" id="SSF158472">
    <property type="entry name" value="HAMP domain-like"/>
    <property type="match status" value="1"/>
</dbReference>
<feature type="transmembrane region" description="Helical" evidence="8">
    <location>
        <begin position="12"/>
        <end position="34"/>
    </location>
</feature>
<comment type="subcellular location">
    <subcellularLocation>
        <location evidence="2">Membrane</location>
    </subcellularLocation>
</comment>
<dbReference type="Pfam" id="PF00072">
    <property type="entry name" value="Response_reg"/>
    <property type="match status" value="1"/>
</dbReference>
<dbReference type="InterPro" id="IPR011006">
    <property type="entry name" value="CheY-like_superfamily"/>
</dbReference>
<evidence type="ECO:0000256" key="5">
    <source>
        <dbReference type="ARBA" id="ARBA00022679"/>
    </source>
</evidence>
<gene>
    <name evidence="12" type="ORF">JHL17_23000</name>
</gene>
<dbReference type="RefSeq" id="WP_200196721.1">
    <property type="nucleotide sequence ID" value="NZ_JAENHM010000060.1"/>
</dbReference>
<dbReference type="SUPFAM" id="SSF52172">
    <property type="entry name" value="CheY-like"/>
    <property type="match status" value="1"/>
</dbReference>
<keyword evidence="4 7" id="KW-0597">Phosphoprotein</keyword>